<evidence type="ECO:0000313" key="1">
    <source>
        <dbReference type="EMBL" id="KAK3081976.1"/>
    </source>
</evidence>
<evidence type="ECO:0000313" key="2">
    <source>
        <dbReference type="Proteomes" id="UP001186974"/>
    </source>
</evidence>
<keyword evidence="2" id="KW-1185">Reference proteome</keyword>
<protein>
    <submittedName>
        <fullName evidence="1">Uncharacterized protein</fullName>
    </submittedName>
</protein>
<proteinExistence type="predicted"/>
<name>A0ACC3DYM3_9PEZI</name>
<organism evidence="1 2">
    <name type="scientific">Coniosporium uncinatum</name>
    <dbReference type="NCBI Taxonomy" id="93489"/>
    <lineage>
        <taxon>Eukaryota</taxon>
        <taxon>Fungi</taxon>
        <taxon>Dikarya</taxon>
        <taxon>Ascomycota</taxon>
        <taxon>Pezizomycotina</taxon>
        <taxon>Dothideomycetes</taxon>
        <taxon>Dothideomycetes incertae sedis</taxon>
        <taxon>Coniosporium</taxon>
    </lineage>
</organism>
<sequence length="297" mass="32220">MGYPMVQNLAKKLSAETRIFIHDVNQASMEKLYAEYPSQLTQSKSASEVFSQSDVILTMLPEGRHVRSVYMDPDTSLNTMNLKDKIMIDCSTIDVDSSLAVKEYITQIESTASFYDAPVSGGVEGAALGNLAFYIGIDPDDKNFDTVLALTSLMGNTDKIIPCGKPSAGLVAKITHNYLGGVMNVACCETMNLGISAGLDPHVLYRVLVAGASRNPLIEHLNPVPGLVEKAPSSRGYEPGFRASLMAKDVALALKMAQLYDSQLVLGSATSDLYQQALPKFGDRDFTVLYRLFAKQS</sequence>
<comment type="caution">
    <text evidence="1">The sequence shown here is derived from an EMBL/GenBank/DDBJ whole genome shotgun (WGS) entry which is preliminary data.</text>
</comment>
<accession>A0ACC3DYM3</accession>
<dbReference type="Proteomes" id="UP001186974">
    <property type="component" value="Unassembled WGS sequence"/>
</dbReference>
<reference evidence="1" key="1">
    <citation type="submission" date="2024-09" db="EMBL/GenBank/DDBJ databases">
        <title>Black Yeasts Isolated from many extreme environments.</title>
        <authorList>
            <person name="Coleine C."/>
            <person name="Stajich J.E."/>
            <person name="Selbmann L."/>
        </authorList>
    </citation>
    <scope>NUCLEOTIDE SEQUENCE</scope>
    <source>
        <strain evidence="1">CCFEE 5737</strain>
    </source>
</reference>
<dbReference type="EMBL" id="JAWDJW010000026">
    <property type="protein sequence ID" value="KAK3081976.1"/>
    <property type="molecule type" value="Genomic_DNA"/>
</dbReference>
<gene>
    <name evidence="1" type="ORF">LTS18_009557</name>
</gene>